<organism evidence="1 2">
    <name type="scientific">Candidatus Doudnabacteria bacterium RIFCSPHIGHO2_01_FULL_46_24</name>
    <dbReference type="NCBI Taxonomy" id="1817825"/>
    <lineage>
        <taxon>Bacteria</taxon>
        <taxon>Candidatus Doudnaibacteriota</taxon>
    </lineage>
</organism>
<gene>
    <name evidence="1" type="ORF">A2720_01105</name>
</gene>
<evidence type="ECO:0008006" key="3">
    <source>
        <dbReference type="Google" id="ProtNLM"/>
    </source>
</evidence>
<sequence>MSPKEDFLRAIPARVEATMRRLLVAVALVAFLLGIVTGAKAGGVERTILSLDLNSDGREDLLVYDPTTGAFTRVFQYPGWPYAAPTEYWLPGMNVVMGFLDEDASPDVIFYDPATGLVWQALNYAGTLYVTTVTSWPRGMLAYPFDHNGDGATDFFLYNRVTGEWSLQLNTWNGYFTEVNGRWSEGWEIRVGNFSAFDHNQDLLLYNRETGVWYKALSDGFGGFYYSQPGRWSPGWNVSIGRFNIDAADDVFLYNPVTGVWFRVFSDGWTGFYWYERGGWSAGWSVLIARLEKRGLDDLILYHAGTGAGFACVTQAYAGFRYHRLTLYNSAVPMVQDFSGDRLSDLLLWIDLTNPVGFSRYKSVLRGGNFDHLEWW</sequence>
<comment type="caution">
    <text evidence="1">The sequence shown here is derived from an EMBL/GenBank/DDBJ whole genome shotgun (WGS) entry which is preliminary data.</text>
</comment>
<dbReference type="EMBL" id="MFEL01000010">
    <property type="protein sequence ID" value="OGE81122.1"/>
    <property type="molecule type" value="Genomic_DNA"/>
</dbReference>
<dbReference type="Proteomes" id="UP000178892">
    <property type="component" value="Unassembled WGS sequence"/>
</dbReference>
<dbReference type="AlphaFoldDB" id="A0A1F5NUB7"/>
<name>A0A1F5NUB7_9BACT</name>
<accession>A0A1F5NUB7</accession>
<dbReference type="InterPro" id="IPR028994">
    <property type="entry name" value="Integrin_alpha_N"/>
</dbReference>
<proteinExistence type="predicted"/>
<evidence type="ECO:0000313" key="2">
    <source>
        <dbReference type="Proteomes" id="UP000178892"/>
    </source>
</evidence>
<dbReference type="SUPFAM" id="SSF69318">
    <property type="entry name" value="Integrin alpha N-terminal domain"/>
    <property type="match status" value="1"/>
</dbReference>
<reference evidence="1 2" key="1">
    <citation type="journal article" date="2016" name="Nat. Commun.">
        <title>Thousands of microbial genomes shed light on interconnected biogeochemical processes in an aquifer system.</title>
        <authorList>
            <person name="Anantharaman K."/>
            <person name="Brown C.T."/>
            <person name="Hug L.A."/>
            <person name="Sharon I."/>
            <person name="Castelle C.J."/>
            <person name="Probst A.J."/>
            <person name="Thomas B.C."/>
            <person name="Singh A."/>
            <person name="Wilkins M.J."/>
            <person name="Karaoz U."/>
            <person name="Brodie E.L."/>
            <person name="Williams K.H."/>
            <person name="Hubbard S.S."/>
            <person name="Banfield J.F."/>
        </authorList>
    </citation>
    <scope>NUCLEOTIDE SEQUENCE [LARGE SCALE GENOMIC DNA]</scope>
</reference>
<protein>
    <recommendedName>
        <fullName evidence="3">VCBS repeat-containing protein</fullName>
    </recommendedName>
</protein>
<evidence type="ECO:0000313" key="1">
    <source>
        <dbReference type="EMBL" id="OGE81122.1"/>
    </source>
</evidence>